<feature type="compositionally biased region" description="Basic and acidic residues" evidence="2">
    <location>
        <begin position="348"/>
        <end position="368"/>
    </location>
</feature>
<dbReference type="Pfam" id="PF13181">
    <property type="entry name" value="TPR_8"/>
    <property type="match status" value="1"/>
</dbReference>
<name>A0AAV8X8J5_9CUCU</name>
<gene>
    <name evidence="5" type="ORF">NQ314_013121</name>
</gene>
<feature type="region of interest" description="Disordered" evidence="2">
    <location>
        <begin position="346"/>
        <end position="377"/>
    </location>
</feature>
<evidence type="ECO:0000256" key="3">
    <source>
        <dbReference type="SAM" id="Phobius"/>
    </source>
</evidence>
<feature type="region of interest" description="Disordered" evidence="2">
    <location>
        <begin position="539"/>
        <end position="559"/>
    </location>
</feature>
<evidence type="ECO:0000313" key="5">
    <source>
        <dbReference type="EMBL" id="KAJ8934850.1"/>
    </source>
</evidence>
<feature type="region of interest" description="Disordered" evidence="2">
    <location>
        <begin position="1"/>
        <end position="40"/>
    </location>
</feature>
<dbReference type="InterPro" id="IPR027443">
    <property type="entry name" value="IPNS-like_sf"/>
</dbReference>
<feature type="compositionally biased region" description="Basic and acidic residues" evidence="2">
    <location>
        <begin position="291"/>
        <end position="308"/>
    </location>
</feature>
<feature type="transmembrane region" description="Helical" evidence="3">
    <location>
        <begin position="54"/>
        <end position="75"/>
    </location>
</feature>
<dbReference type="EMBL" id="JANEYF010003657">
    <property type="protein sequence ID" value="KAJ8934850.1"/>
    <property type="molecule type" value="Genomic_DNA"/>
</dbReference>
<keyword evidence="6" id="KW-1185">Reference proteome</keyword>
<feature type="compositionally biased region" description="Acidic residues" evidence="2">
    <location>
        <begin position="410"/>
        <end position="422"/>
    </location>
</feature>
<feature type="domain" description="Aspartyl/asparaginy/proline hydroxylase" evidence="4">
    <location>
        <begin position="823"/>
        <end position="974"/>
    </location>
</feature>
<dbReference type="Gene3D" id="1.25.40.10">
    <property type="entry name" value="Tetratricopeptide repeat domain"/>
    <property type="match status" value="1"/>
</dbReference>
<evidence type="ECO:0000256" key="1">
    <source>
        <dbReference type="ARBA" id="ARBA00007730"/>
    </source>
</evidence>
<keyword evidence="3" id="KW-0472">Membrane</keyword>
<dbReference type="InterPro" id="IPR011990">
    <property type="entry name" value="TPR-like_helical_dom_sf"/>
</dbReference>
<organism evidence="5 6">
    <name type="scientific">Rhamnusium bicolor</name>
    <dbReference type="NCBI Taxonomy" id="1586634"/>
    <lineage>
        <taxon>Eukaryota</taxon>
        <taxon>Metazoa</taxon>
        <taxon>Ecdysozoa</taxon>
        <taxon>Arthropoda</taxon>
        <taxon>Hexapoda</taxon>
        <taxon>Insecta</taxon>
        <taxon>Pterygota</taxon>
        <taxon>Neoptera</taxon>
        <taxon>Endopterygota</taxon>
        <taxon>Coleoptera</taxon>
        <taxon>Polyphaga</taxon>
        <taxon>Cucujiformia</taxon>
        <taxon>Chrysomeloidea</taxon>
        <taxon>Cerambycidae</taxon>
        <taxon>Lepturinae</taxon>
        <taxon>Rhagiini</taxon>
        <taxon>Rhamnusium</taxon>
    </lineage>
</organism>
<reference evidence="5" key="1">
    <citation type="journal article" date="2023" name="Insect Mol. Biol.">
        <title>Genome sequencing provides insights into the evolution of gene families encoding plant cell wall-degrading enzymes in longhorned beetles.</title>
        <authorList>
            <person name="Shin N.R."/>
            <person name="Okamura Y."/>
            <person name="Kirsch R."/>
            <person name="Pauchet Y."/>
        </authorList>
    </citation>
    <scope>NUCLEOTIDE SEQUENCE</scope>
    <source>
        <strain evidence="5">RBIC_L_NR</strain>
    </source>
</reference>
<sequence length="987" mass="114418">MSGDVQPRKRKDKKRRKDEGEQIPTQTHAPLSTNSSNDDLNIHIHKEGGTGGGLCAKLVFFVLLSAIAVLIGMIITEYRGQTDVDTVDTESRFSQIFEGWIDASPDHHDHDIEEDLEDHVLDHDEEEDVDNNSEPEDEDDEHESSQEEDEEELISADNEISEEDEDNEEDQDEDEEQDDQTLEESEENQLDQDEDDDEVQGSEEEERETYEDSNEKEDEDVEADEDDDEDHDDDEQELQNIDSEEKENDNDDELDDEEDEISAENKSDEGEEEYDDDDDNDKVDEDDADEHNEKVPDTAKKIKIRDVGNDEAPPNEKQQESSGMAVKLGVGVALLVVAHLVLVRKWRSAPDDKPSKEESKEPTPDLSRRNTIVVPPTYQEVEQDIEQEEEENFSVKFSLKNCIKKHEQTDYSDEEVSEEESRDEPKSAKTKYQELRSTYTRSLTPEGEIDYHKPSETYDDEYEDNIEDEADEEVSEEEEDDEEGDEEEDEEGDEEDESENEEFDEDEELLKRLEAKYGKLHDKHKGDKYNNLSFKSAAAHQDVEDSDSDKQSDEAAGYEYSNITSKEDYKIKGEIDKAQKKVQNNSAYAIKLFDKILQKYPSSPRSIYGKALALDYLADQRRSNEILEQALKIYIHLLNTENVPHALFEMAAERCINRMRFVGQYKNAIMVHKQLIKRFPNNPKHTNDLAVTYLTINRVEEARSVLKEVLRMWPNNGFALVHLGFIFKTSDNKLQEAVEYLRRGLDTKDKGVIDGRFYFHLGDAMTRLGQNKEAMEVYEEGVKNEVFLSKYQRSLYNVPRLTGKPWWQLEDLPYLDLYRLLKQNWHKIKEEGLAALNEKGYFQDESENLRDSGEWKQFELFARGQKNARNCKKCPFTCSIIEKIPEARGCKRGQTKFSVMHPGTHVWPHCGPTNCRLRTHLGLKVPPKTFIRVAEEIRSWDEGEIFVFDDSFEHEVWHNGTEFRLVLIIDVWHPELTPVEKRNLSPI</sequence>
<evidence type="ECO:0000256" key="2">
    <source>
        <dbReference type="SAM" id="MobiDB-lite"/>
    </source>
</evidence>
<dbReference type="PANTHER" id="PTHR12366">
    <property type="entry name" value="ASPARTYL/ASPARAGINYL BETA-HYDROXYLASE"/>
    <property type="match status" value="1"/>
</dbReference>
<dbReference type="Proteomes" id="UP001162156">
    <property type="component" value="Unassembled WGS sequence"/>
</dbReference>
<dbReference type="AlphaFoldDB" id="A0AAV8X8J5"/>
<feature type="compositionally biased region" description="Acidic residues" evidence="2">
    <location>
        <begin position="124"/>
        <end position="262"/>
    </location>
</feature>
<dbReference type="InterPro" id="IPR019734">
    <property type="entry name" value="TPR_rpt"/>
</dbReference>
<dbReference type="Pfam" id="PF13432">
    <property type="entry name" value="TPR_16"/>
    <property type="match status" value="1"/>
</dbReference>
<dbReference type="GO" id="GO:0062101">
    <property type="term" value="F:peptidyl-aspartic acid 3-dioxygenase activity"/>
    <property type="evidence" value="ECO:0007669"/>
    <property type="project" value="InterPro"/>
</dbReference>
<dbReference type="Pfam" id="PF05118">
    <property type="entry name" value="Asp_Arg_Hydrox"/>
    <property type="match status" value="1"/>
</dbReference>
<keyword evidence="3" id="KW-1133">Transmembrane helix</keyword>
<dbReference type="InterPro" id="IPR039038">
    <property type="entry name" value="ASPH"/>
</dbReference>
<dbReference type="SUPFAM" id="SSF48452">
    <property type="entry name" value="TPR-like"/>
    <property type="match status" value="1"/>
</dbReference>
<dbReference type="PANTHER" id="PTHR12366:SF29">
    <property type="entry name" value="ASPARTYL BETA-HYDROXYLASE, ISOFORM L"/>
    <property type="match status" value="1"/>
</dbReference>
<feature type="region of interest" description="Disordered" evidence="2">
    <location>
        <begin position="124"/>
        <end position="323"/>
    </location>
</feature>
<evidence type="ECO:0000313" key="6">
    <source>
        <dbReference type="Proteomes" id="UP001162156"/>
    </source>
</evidence>
<dbReference type="GO" id="GO:0005783">
    <property type="term" value="C:endoplasmic reticulum"/>
    <property type="evidence" value="ECO:0007669"/>
    <property type="project" value="TreeGrafter"/>
</dbReference>
<feature type="region of interest" description="Disordered" evidence="2">
    <location>
        <begin position="405"/>
        <end position="514"/>
    </location>
</feature>
<feature type="compositionally biased region" description="Acidic residues" evidence="2">
    <location>
        <begin position="269"/>
        <end position="290"/>
    </location>
</feature>
<dbReference type="InterPro" id="IPR007803">
    <property type="entry name" value="Asp/Arg/Pro-Hydrxlase"/>
</dbReference>
<comment type="caution">
    <text evidence="5">The sequence shown here is derived from an EMBL/GenBank/DDBJ whole genome shotgun (WGS) entry which is preliminary data.</text>
</comment>
<feature type="compositionally biased region" description="Basic and acidic residues" evidence="2">
    <location>
        <begin position="423"/>
        <end position="434"/>
    </location>
</feature>
<evidence type="ECO:0000259" key="4">
    <source>
        <dbReference type="Pfam" id="PF05118"/>
    </source>
</evidence>
<feature type="compositionally biased region" description="Acidic residues" evidence="2">
    <location>
        <begin position="457"/>
        <end position="508"/>
    </location>
</feature>
<dbReference type="Gene3D" id="2.60.120.330">
    <property type="entry name" value="B-lactam Antibiotic, Isopenicillin N Synthase, Chain"/>
    <property type="match status" value="1"/>
</dbReference>
<comment type="similarity">
    <text evidence="1">Belongs to the aspartyl/asparaginyl beta-hydroxylase family.</text>
</comment>
<dbReference type="SUPFAM" id="SSF51197">
    <property type="entry name" value="Clavaminate synthase-like"/>
    <property type="match status" value="1"/>
</dbReference>
<protein>
    <recommendedName>
        <fullName evidence="4">Aspartyl/asparaginy/proline hydroxylase domain-containing protein</fullName>
    </recommendedName>
</protein>
<proteinExistence type="inferred from homology"/>
<accession>A0AAV8X8J5</accession>
<keyword evidence="3" id="KW-0812">Transmembrane</keyword>
<feature type="compositionally biased region" description="Polar residues" evidence="2">
    <location>
        <begin position="23"/>
        <end position="39"/>
    </location>
</feature>